<evidence type="ECO:0000259" key="2">
    <source>
        <dbReference type="Pfam" id="PF17389"/>
    </source>
</evidence>
<dbReference type="HOGENOM" id="CLU_007933_3_0_1"/>
<evidence type="ECO:0000259" key="3">
    <source>
        <dbReference type="Pfam" id="PF17390"/>
    </source>
</evidence>
<reference evidence="4 5" key="1">
    <citation type="journal article" date="2010" name="Nat. Biotechnol.">
        <title>Genome sequence of the model mushroom Schizophyllum commune.</title>
        <authorList>
            <person name="Ohm R.A."/>
            <person name="de Jong J.F."/>
            <person name="Lugones L.G."/>
            <person name="Aerts A."/>
            <person name="Kothe E."/>
            <person name="Stajich J.E."/>
            <person name="de Vries R.P."/>
            <person name="Record E."/>
            <person name="Levasseur A."/>
            <person name="Baker S.E."/>
            <person name="Bartholomew K.A."/>
            <person name="Coutinho P.M."/>
            <person name="Erdmann S."/>
            <person name="Fowler T.J."/>
            <person name="Gathman A.C."/>
            <person name="Lombard V."/>
            <person name="Henrissat B."/>
            <person name="Knabe N."/>
            <person name="Kuees U."/>
            <person name="Lilly W.W."/>
            <person name="Lindquist E."/>
            <person name="Lucas S."/>
            <person name="Magnuson J.K."/>
            <person name="Piumi F."/>
            <person name="Raudaskoski M."/>
            <person name="Salamov A."/>
            <person name="Schmutz J."/>
            <person name="Schwarze F.W.M.R."/>
            <person name="vanKuyk P.A."/>
            <person name="Horton J.S."/>
            <person name="Grigoriev I.V."/>
            <person name="Woesten H.A.B."/>
        </authorList>
    </citation>
    <scope>NUCLEOTIDE SEQUENCE [LARGE SCALE GENOMIC DNA]</scope>
    <source>
        <strain evidence="5">H4-8 / FGSC 9210</strain>
    </source>
</reference>
<dbReference type="AlphaFoldDB" id="D8QAW2"/>
<dbReference type="InterPro" id="IPR035398">
    <property type="entry name" value="Bac_rhamnosid_C"/>
</dbReference>
<name>D8QAW2_SCHCM</name>
<feature type="domain" description="Alpha-L-rhamnosidase C-terminal" evidence="3">
    <location>
        <begin position="573"/>
        <end position="642"/>
    </location>
</feature>
<organism evidence="5">
    <name type="scientific">Schizophyllum commune (strain H4-8 / FGSC 9210)</name>
    <name type="common">Split gill fungus</name>
    <dbReference type="NCBI Taxonomy" id="578458"/>
    <lineage>
        <taxon>Eukaryota</taxon>
        <taxon>Fungi</taxon>
        <taxon>Dikarya</taxon>
        <taxon>Basidiomycota</taxon>
        <taxon>Agaricomycotina</taxon>
        <taxon>Agaricomycetes</taxon>
        <taxon>Agaricomycetidae</taxon>
        <taxon>Agaricales</taxon>
        <taxon>Schizophyllaceae</taxon>
        <taxon>Schizophyllum</taxon>
    </lineage>
</organism>
<dbReference type="PANTHER" id="PTHR34987:SF6">
    <property type="entry name" value="ALPHA-L-RHAMNOSIDASE SIX-HAIRPIN GLYCOSIDASE DOMAIN-CONTAINING PROTEIN"/>
    <property type="match status" value="1"/>
</dbReference>
<dbReference type="Pfam" id="PF17389">
    <property type="entry name" value="Bac_rhamnosid6H"/>
    <property type="match status" value="1"/>
</dbReference>
<dbReference type="eggNOG" id="ENOG502QWE4">
    <property type="taxonomic scope" value="Eukaryota"/>
</dbReference>
<dbReference type="Proteomes" id="UP000007431">
    <property type="component" value="Unassembled WGS sequence"/>
</dbReference>
<dbReference type="KEGG" id="scm:SCHCO_02633144"/>
<accession>D8QAW2</accession>
<dbReference type="InterPro" id="IPR035396">
    <property type="entry name" value="Bac_rhamnosid6H"/>
</dbReference>
<dbReference type="GO" id="GO:0016787">
    <property type="term" value="F:hydrolase activity"/>
    <property type="evidence" value="ECO:0007669"/>
    <property type="project" value="UniProtKB-KW"/>
</dbReference>
<dbReference type="SUPFAM" id="SSF48208">
    <property type="entry name" value="Six-hairpin glycosidases"/>
    <property type="match status" value="1"/>
</dbReference>
<dbReference type="OMA" id="YHAWALI"/>
<evidence type="ECO:0000256" key="1">
    <source>
        <dbReference type="SAM" id="SignalP"/>
    </source>
</evidence>
<dbReference type="Gene3D" id="1.50.10.10">
    <property type="match status" value="1"/>
</dbReference>
<feature type="chain" id="PRO_5003120723" evidence="1">
    <location>
        <begin position="20"/>
        <end position="670"/>
    </location>
</feature>
<dbReference type="GO" id="GO:0005975">
    <property type="term" value="P:carbohydrate metabolic process"/>
    <property type="evidence" value="ECO:0007669"/>
    <property type="project" value="InterPro"/>
</dbReference>
<proteinExistence type="predicted"/>
<dbReference type="EMBL" id="GL377309">
    <property type="protein sequence ID" value="EFI94646.1"/>
    <property type="molecule type" value="Genomic_DNA"/>
</dbReference>
<dbReference type="RefSeq" id="XP_003029549.1">
    <property type="nucleotide sequence ID" value="XM_003029503.1"/>
</dbReference>
<feature type="signal peptide" evidence="1">
    <location>
        <begin position="1"/>
        <end position="19"/>
    </location>
</feature>
<keyword evidence="1" id="KW-0732">Signal</keyword>
<sequence>MLELYHFSLALAFSLCAKASAPHGPWDDFNYAPSSRTVSPTAIHGTSGDVDNAEALLSTDAGSATLSGAGAWVAIDFGKEVGGVTTLNIDSASDDNASLALTFTESSLFISPTLSDDSVFAAANLSVDGAQPIPAPLSEGLWTQPISWQRGGFRYLTVTLAEGSTVALSNISVYLTFSPNVDDLRDYKGYFYAKDPGEEDEDLLTKIWYAGAYTIQTNILAADEGRGEVPQGTTGWNNSGTIANAGPVIVDGAKRDRTVWPGDMGIAGPSAFVALNQLDPVRNSLDELFSLQSTTGGLPYSGPLISAGPELSDTYHAWSLIGAYNYWLHSGDTEWLEGKWEQYLAGVSYLADKVDVDVGLINATGVLDWGRLGGGGFSISPNVLYYKVLLNGAQLSSALGDTETAEGWLADAATLKGIINAVLWDEDAGLYIDNTTTTLHPEDGNSLAVWFNVTVSDEQKARISEGLEQFWTDVGAVTPELPDTAAPFVGGMELNAHFEAGAAERALDLIRLEWGWMLTTNVSVQSTLLEGYTSNGSLLYRGDAGYQQDPTYTSHSHGWSTGPTPALTTYILGLSVTEPAGQAFRVAPQTGGLPAAEGGFETPLGWFGVSWTNDEHVGRFELNVTSPEGTVGTVALPVDGEITVDGEAVDAEGGIQVQGGVTHTVFVQAS</sequence>
<keyword evidence="5" id="KW-1185">Reference proteome</keyword>
<dbReference type="Pfam" id="PF17390">
    <property type="entry name" value="Bac_rhamnosid_C"/>
    <property type="match status" value="1"/>
</dbReference>
<dbReference type="VEuPathDB" id="FungiDB:SCHCODRAFT_02633144"/>
<dbReference type="InterPro" id="IPR008928">
    <property type="entry name" value="6-hairpin_glycosidase_sf"/>
</dbReference>
<dbReference type="InParanoid" id="D8QAW2"/>
<dbReference type="GeneID" id="9594298"/>
<dbReference type="PANTHER" id="PTHR34987">
    <property type="entry name" value="C, PUTATIVE (AFU_ORTHOLOGUE AFUA_3G02880)-RELATED"/>
    <property type="match status" value="1"/>
</dbReference>
<evidence type="ECO:0000313" key="4">
    <source>
        <dbReference type="EMBL" id="EFI94646.1"/>
    </source>
</evidence>
<dbReference type="OrthoDB" id="10036721at2759"/>
<dbReference type="Gene3D" id="2.60.420.10">
    <property type="entry name" value="Maltose phosphorylase, domain 3"/>
    <property type="match status" value="1"/>
</dbReference>
<feature type="domain" description="Alpha-L-rhamnosidase six-hairpin glycosidase" evidence="2">
    <location>
        <begin position="243"/>
        <end position="465"/>
    </location>
</feature>
<evidence type="ECO:0000313" key="5">
    <source>
        <dbReference type="Proteomes" id="UP000007431"/>
    </source>
</evidence>
<keyword evidence="4" id="KW-0378">Hydrolase</keyword>
<dbReference type="STRING" id="578458.D8QAW2"/>
<dbReference type="InterPro" id="IPR012341">
    <property type="entry name" value="6hp_glycosidase-like_sf"/>
</dbReference>
<protein>
    <submittedName>
        <fullName evidence="4">Glycoside hydrolase family 78 protein</fullName>
    </submittedName>
</protein>
<gene>
    <name evidence="4" type="ORF">SCHCODRAFT_59132</name>
</gene>